<keyword evidence="3" id="KW-1185">Reference proteome</keyword>
<sequence length="381" mass="44893">MRAFELTCCTKQTQYRVIRPEHLDFSINTPAALSLLAPFLSHINNRLLQNELSLHRTIAHNTFHPFPRLPLELRTQIWEAACLRSQSFQAIHYVTFNGSTTQMAPLSHNWDDSKPKNKSVYLSSAGLWTACRESKEVVTKDWVKQPRPENDWDIYICCPGEEANYYFDHGWPEEEYMPKAFMFYSGVDGEHWRQSVYPEQDLFCLVPDDWELVARNWETCVCFIIAVEFDPSWNLCLENKTESHFIEDVPASLEFLLKLLFSHVRHNLRQVIKLIVREVDWIFLHSTTVSQIRDSDEEYVELSAHDVEPCNADRRGIQILRDTALGDFFEYLDEVYYDRLLEIYCDENMMSTGDYERRGLSRFHIRDHFSILLSRANQVEN</sequence>
<organism evidence="2 3">
    <name type="scientific">Fusarium venenatum</name>
    <dbReference type="NCBI Taxonomy" id="56646"/>
    <lineage>
        <taxon>Eukaryota</taxon>
        <taxon>Fungi</taxon>
        <taxon>Dikarya</taxon>
        <taxon>Ascomycota</taxon>
        <taxon>Pezizomycotina</taxon>
        <taxon>Sordariomycetes</taxon>
        <taxon>Hypocreomycetidae</taxon>
        <taxon>Hypocreales</taxon>
        <taxon>Nectriaceae</taxon>
        <taxon>Fusarium</taxon>
    </lineage>
</organism>
<dbReference type="PANTHER" id="PTHR35910:SF1">
    <property type="entry name" value="2EXR DOMAIN-CONTAINING PROTEIN"/>
    <property type="match status" value="1"/>
</dbReference>
<evidence type="ECO:0000313" key="2">
    <source>
        <dbReference type="EMBL" id="CEI70259.1"/>
    </source>
</evidence>
<dbReference type="AlphaFoldDB" id="A0A2L2TJQ8"/>
<name>A0A2L2TJQ8_9HYPO</name>
<feature type="domain" description="2EXR" evidence="1">
    <location>
        <begin position="63"/>
        <end position="142"/>
    </location>
</feature>
<evidence type="ECO:0000313" key="3">
    <source>
        <dbReference type="Proteomes" id="UP000245910"/>
    </source>
</evidence>
<reference evidence="3" key="1">
    <citation type="submission" date="2014-10" db="EMBL/GenBank/DDBJ databases">
        <authorList>
            <person name="King R."/>
        </authorList>
    </citation>
    <scope>NUCLEOTIDE SEQUENCE [LARGE SCALE GENOMIC DNA]</scope>
    <source>
        <strain evidence="3">A3/5</strain>
    </source>
</reference>
<evidence type="ECO:0000259" key="1">
    <source>
        <dbReference type="Pfam" id="PF20150"/>
    </source>
</evidence>
<protein>
    <recommendedName>
        <fullName evidence="1">2EXR domain-containing protein</fullName>
    </recommendedName>
</protein>
<dbReference type="Proteomes" id="UP000245910">
    <property type="component" value="Chromosome III"/>
</dbReference>
<dbReference type="PANTHER" id="PTHR35910">
    <property type="entry name" value="2EXR DOMAIN-CONTAINING PROTEIN"/>
    <property type="match status" value="1"/>
</dbReference>
<proteinExistence type="predicted"/>
<accession>A0A2L2TJQ8</accession>
<dbReference type="EMBL" id="LN649231">
    <property type="protein sequence ID" value="CEI70259.1"/>
    <property type="molecule type" value="Genomic_DNA"/>
</dbReference>
<dbReference type="Pfam" id="PF20150">
    <property type="entry name" value="2EXR"/>
    <property type="match status" value="1"/>
</dbReference>
<dbReference type="InterPro" id="IPR045518">
    <property type="entry name" value="2EXR"/>
</dbReference>